<feature type="transmembrane region" description="Helical" evidence="1">
    <location>
        <begin position="7"/>
        <end position="25"/>
    </location>
</feature>
<dbReference type="BioCyc" id="BSUB633149:G1GM8-3094-MONOMER"/>
<dbReference type="AlphaFoldDB" id="D9QPC0"/>
<dbReference type="InterPro" id="IPR029058">
    <property type="entry name" value="AB_hydrolase_fold"/>
</dbReference>
<dbReference type="SUPFAM" id="SSF53474">
    <property type="entry name" value="alpha/beta-Hydrolases"/>
    <property type="match status" value="1"/>
</dbReference>
<dbReference type="Pfam" id="PF00561">
    <property type="entry name" value="Abhydrolase_1"/>
    <property type="match status" value="1"/>
</dbReference>
<keyword evidence="3" id="KW-0378">Hydrolase</keyword>
<accession>D9QPC0</accession>
<reference evidence="4" key="1">
    <citation type="journal article" date="2011" name="J. Bacteriol.">
        <title>Genome sequences of eight morphologically diverse alphaproteobacteria.</title>
        <authorList>
            <consortium name="US DOE Joint Genome Institute"/>
            <person name="Brown P.J."/>
            <person name="Kysela D.T."/>
            <person name="Buechlein A."/>
            <person name="Hemmerich C."/>
            <person name="Brun Y.V."/>
        </authorList>
    </citation>
    <scope>NUCLEOTIDE SEQUENCE [LARGE SCALE GENOMIC DNA]</scope>
    <source>
        <strain evidence="4">ATCC 15264 / DSM 4735 / LMG 14903 / NBRC 16000 / CB 81</strain>
    </source>
</reference>
<dbReference type="InterPro" id="IPR000073">
    <property type="entry name" value="AB_hydrolase_1"/>
</dbReference>
<dbReference type="KEGG" id="bsb:Bresu_3077"/>
<evidence type="ECO:0000313" key="4">
    <source>
        <dbReference type="Proteomes" id="UP000002696"/>
    </source>
</evidence>
<dbReference type="FunCoup" id="D9QPC0">
    <property type="interactions" value="426"/>
</dbReference>
<keyword evidence="1" id="KW-1133">Transmembrane helix</keyword>
<organism evidence="3 4">
    <name type="scientific">Brevundimonas subvibrioides (strain ATCC 15264 / DSM 4735 / LMG 14903 / NBRC 16000 / CB 81)</name>
    <name type="common">Caulobacter subvibrioides</name>
    <dbReference type="NCBI Taxonomy" id="633149"/>
    <lineage>
        <taxon>Bacteria</taxon>
        <taxon>Pseudomonadati</taxon>
        <taxon>Pseudomonadota</taxon>
        <taxon>Alphaproteobacteria</taxon>
        <taxon>Caulobacterales</taxon>
        <taxon>Caulobacteraceae</taxon>
        <taxon>Brevundimonas</taxon>
    </lineage>
</organism>
<sequence>MKTVLRVIGVLIGLGLLGLGAWLYAPDKSRADLEPLYLAGPGDMIEVAGTRLHVRDTGPREAPAVILIHGFGSSLHTWEPWAAALDDDLRVIRLDLPGSGLSPPDPTGNYTDDRVIALLLAMMDRLSVQRAAFVGNSVGGRVAWTMGAEHPDRVERLVLVSPDGFASPGFEYGKAPDVPFIMQAMRYVLPRGMLKSNIAVGYADPTALTEPTVTRYRDLMLAPGARQAMLDRMEQTVLRDPVPMLGQITAPVLLVWGEKDGMIPFSNAADYQRALSDVRLVSFPELGHLPQEEAPMRSLPPVRDFLLDAPSATGTITNP</sequence>
<dbReference type="STRING" id="633149.Bresu_3077"/>
<dbReference type="PRINTS" id="PR00111">
    <property type="entry name" value="ABHYDROLASE"/>
</dbReference>
<name>D9QPC0_BRESC</name>
<dbReference type="PANTHER" id="PTHR43689:SF8">
    <property type="entry name" value="ALPHA_BETA-HYDROLASES SUPERFAMILY PROTEIN"/>
    <property type="match status" value="1"/>
</dbReference>
<keyword evidence="1" id="KW-0472">Membrane</keyword>
<dbReference type="RefSeq" id="WP_013270483.1">
    <property type="nucleotide sequence ID" value="NC_014375.1"/>
</dbReference>
<dbReference type="Gene3D" id="3.40.50.1820">
    <property type="entry name" value="alpha/beta hydrolase"/>
    <property type="match status" value="1"/>
</dbReference>
<evidence type="ECO:0000256" key="1">
    <source>
        <dbReference type="SAM" id="Phobius"/>
    </source>
</evidence>
<protein>
    <submittedName>
        <fullName evidence="3">Alpha/beta hydrolase fold protein</fullName>
    </submittedName>
</protein>
<dbReference type="InParanoid" id="D9QPC0"/>
<dbReference type="OrthoDB" id="9804723at2"/>
<dbReference type="EMBL" id="CP002102">
    <property type="protein sequence ID" value="ADL02383.1"/>
    <property type="molecule type" value="Genomic_DNA"/>
</dbReference>
<proteinExistence type="predicted"/>
<feature type="domain" description="AB hydrolase-1" evidence="2">
    <location>
        <begin position="63"/>
        <end position="295"/>
    </location>
</feature>
<keyword evidence="4" id="KW-1185">Reference proteome</keyword>
<evidence type="ECO:0000313" key="3">
    <source>
        <dbReference type="EMBL" id="ADL02383.1"/>
    </source>
</evidence>
<dbReference type="PANTHER" id="PTHR43689">
    <property type="entry name" value="HYDROLASE"/>
    <property type="match status" value="1"/>
</dbReference>
<dbReference type="eggNOG" id="COG2267">
    <property type="taxonomic scope" value="Bacteria"/>
</dbReference>
<dbReference type="HOGENOM" id="CLU_020336_13_2_5"/>
<gene>
    <name evidence="3" type="ordered locus">Bresu_3077</name>
</gene>
<keyword evidence="1" id="KW-0812">Transmembrane</keyword>
<dbReference type="GO" id="GO:0016787">
    <property type="term" value="F:hydrolase activity"/>
    <property type="evidence" value="ECO:0007669"/>
    <property type="project" value="UniProtKB-KW"/>
</dbReference>
<evidence type="ECO:0000259" key="2">
    <source>
        <dbReference type="Pfam" id="PF00561"/>
    </source>
</evidence>
<dbReference type="Proteomes" id="UP000002696">
    <property type="component" value="Chromosome"/>
</dbReference>